<evidence type="ECO:0000313" key="2">
    <source>
        <dbReference type="Proteomes" id="UP000708208"/>
    </source>
</evidence>
<dbReference type="Proteomes" id="UP000708208">
    <property type="component" value="Unassembled WGS sequence"/>
</dbReference>
<protein>
    <recommendedName>
        <fullName evidence="3">F-box domain-containing protein</fullName>
    </recommendedName>
</protein>
<feature type="non-terminal residue" evidence="1">
    <location>
        <position position="1"/>
    </location>
</feature>
<keyword evidence="2" id="KW-1185">Reference proteome</keyword>
<dbReference type="AlphaFoldDB" id="A0A8J2NPE8"/>
<evidence type="ECO:0008006" key="3">
    <source>
        <dbReference type="Google" id="ProtNLM"/>
    </source>
</evidence>
<dbReference type="EMBL" id="CAJVCH010073272">
    <property type="protein sequence ID" value="CAG7720736.1"/>
    <property type="molecule type" value="Genomic_DNA"/>
</dbReference>
<reference evidence="1" key="1">
    <citation type="submission" date="2021-06" db="EMBL/GenBank/DDBJ databases">
        <authorList>
            <person name="Hodson N. C."/>
            <person name="Mongue J. A."/>
            <person name="Jaron S. K."/>
        </authorList>
    </citation>
    <scope>NUCLEOTIDE SEQUENCE</scope>
</reference>
<accession>A0A8J2NPE8</accession>
<sequence length="97" mass="11385">MPDSSDTNLSNEDQELDQTIPTLISEIFLEELRDVKLLKTCRLVCKSWNIAASFLVEMIRRRDLILDFKKFKQIELNWNSSLTAPLFRDFVGHLEKI</sequence>
<evidence type="ECO:0000313" key="1">
    <source>
        <dbReference type="EMBL" id="CAG7720736.1"/>
    </source>
</evidence>
<organism evidence="1 2">
    <name type="scientific">Allacma fusca</name>
    <dbReference type="NCBI Taxonomy" id="39272"/>
    <lineage>
        <taxon>Eukaryota</taxon>
        <taxon>Metazoa</taxon>
        <taxon>Ecdysozoa</taxon>
        <taxon>Arthropoda</taxon>
        <taxon>Hexapoda</taxon>
        <taxon>Collembola</taxon>
        <taxon>Symphypleona</taxon>
        <taxon>Sminthuridae</taxon>
        <taxon>Allacma</taxon>
    </lineage>
</organism>
<name>A0A8J2NPE8_9HEXA</name>
<proteinExistence type="predicted"/>
<comment type="caution">
    <text evidence="1">The sequence shown here is derived from an EMBL/GenBank/DDBJ whole genome shotgun (WGS) entry which is preliminary data.</text>
</comment>
<gene>
    <name evidence="1" type="ORF">AFUS01_LOCUS9999</name>
</gene>